<evidence type="ECO:0000256" key="1">
    <source>
        <dbReference type="ARBA" id="ARBA00000900"/>
    </source>
</evidence>
<feature type="region of interest" description="Disordered" evidence="13">
    <location>
        <begin position="499"/>
        <end position="611"/>
    </location>
</feature>
<keyword evidence="10" id="KW-0862">Zinc</keyword>
<dbReference type="GO" id="GO:0061630">
    <property type="term" value="F:ubiquitin protein ligase activity"/>
    <property type="evidence" value="ECO:0007669"/>
    <property type="project" value="UniProtKB-EC"/>
</dbReference>
<keyword evidence="8" id="KW-0863">Zinc-finger</keyword>
<evidence type="ECO:0000256" key="9">
    <source>
        <dbReference type="ARBA" id="ARBA00022786"/>
    </source>
</evidence>
<evidence type="ECO:0000259" key="15">
    <source>
        <dbReference type="PROSITE" id="PS51292"/>
    </source>
</evidence>
<dbReference type="OrthoDB" id="264354at2759"/>
<name>A0A9W7XVW8_9FUNG</name>
<dbReference type="Pfam" id="PF12906">
    <property type="entry name" value="RINGv"/>
    <property type="match status" value="1"/>
</dbReference>
<dbReference type="GO" id="GO:0036503">
    <property type="term" value="P:ERAD pathway"/>
    <property type="evidence" value="ECO:0007669"/>
    <property type="project" value="TreeGrafter"/>
</dbReference>
<evidence type="ECO:0000256" key="8">
    <source>
        <dbReference type="ARBA" id="ARBA00022771"/>
    </source>
</evidence>
<feature type="transmembrane region" description="Helical" evidence="14">
    <location>
        <begin position="1167"/>
        <end position="1190"/>
    </location>
</feature>
<evidence type="ECO:0000313" key="16">
    <source>
        <dbReference type="EMBL" id="KAJ1719464.1"/>
    </source>
</evidence>
<keyword evidence="7" id="KW-0479">Metal-binding</keyword>
<dbReference type="CDD" id="cd16702">
    <property type="entry name" value="RING_CH-C4HC3_MARCH6"/>
    <property type="match status" value="1"/>
</dbReference>
<keyword evidence="9" id="KW-0833">Ubl conjugation pathway</keyword>
<evidence type="ECO:0000256" key="2">
    <source>
        <dbReference type="ARBA" id="ARBA00004141"/>
    </source>
</evidence>
<dbReference type="EC" id="2.3.2.27" evidence="4"/>
<feature type="compositionally biased region" description="Polar residues" evidence="13">
    <location>
        <begin position="534"/>
        <end position="558"/>
    </location>
</feature>
<evidence type="ECO:0000256" key="14">
    <source>
        <dbReference type="SAM" id="Phobius"/>
    </source>
</evidence>
<feature type="transmembrane region" description="Helical" evidence="14">
    <location>
        <begin position="245"/>
        <end position="264"/>
    </location>
</feature>
<dbReference type="InterPro" id="IPR013083">
    <property type="entry name" value="Znf_RING/FYVE/PHD"/>
</dbReference>
<sequence>MPEEPEVPICRVCRSEGTAEEPLFYPCRCSGSIKYVHQVCLEEWLAHSNKKFCELCGYEYAFSPLYDPSMPESIPKRLIVRQMLANVSMIMLQVIRTTVVLGMWGFMLPYVIYWITRVLIWFAQTAVYSLGSTDVFLNDYRNFDTTNMTSIAATANLRFKGYDTWRDWYVAFHNDTAVPPIASRTGVLNGANHVADVLYTGTQVCLRLSFQFLHSVLGVSVSEAQINDLVEVIVELAAKCFEGSVIVVLSLVIFFILFILRDWVVTNAPLEEDFGEAAVEEHPDEFAEAAAAEADVDAEAVVPNNDDENNNINNANNGDNAAGVPAVDEQANPAVPNNHAQIQGQPIFAEGPQPQQPFEQPGFDLPLLDDIPPDERPVRQHRRRLPERQPFAAGEALRNNNPVEADGRSDTDSDGSGMSDEFQMLARGLINRAMTAVETHDAAANGHDEHHSVQRSNTWSYADEVYEEQSDAGSGRSDIYSASMSSRIPAIEVDIEDAVDNAASESSSSTSHLRPAASDDDRSSWSFMAGETLGSRNASSSNPNENGTGDDSGSSRNAESLPPVFTSETSRVIPARADSDGEPYDDAENMGDDAEQEHRIEPRPHQLQTQAGQLARGNGLFGVEDRQRMHETFVAARRHTSGSNTEAPNQAEDEAPPELSDILLRPEAQVNHTQGTVLQELHNLQDPQLQEENRRNLALDLEQELDRREQELVQQGRVMDSQEWLRLREQHIKEWQERQEQRIMERLRLQKQQILEEEQRILQRQREEEQRIREWQREQEQQIMERLRLREQQILEEQQEEEQRILERLQEEQQLAPPGDRNPEIPDIEADIPPALGQNNVGANGDDFDENFGDFEAADGVLEAMGLRGPFFNAVQYFMLLFMVVVAVLVVCAWIPLVLGRMALTFSPLRYILYVIHFNLSMVYTVTKLVLAMLAPPLWKLIHSGLISIDHVIDGPTAVSTLPILSLLKPIVLSGRNFSAKAAALGKFLTSPEAEGWFEEPIHRLLASVGSHLPMIGPALDIEQLSHKTTSALANFFAGMASSDIGTTYIEDFTNSRLVADPTVDLATNMSLFQPAWTYMGKFLHELDHIKQWEQGVWASVAGWDARIVRLADYLREISRGLTFADRFTLIVLGILICVFLAWHTVHTTPPDMRHKAHYQFSRMILMMAKIVFFVVIEIVMFPMLCGYCMDISLTPLLPEADRSSHYWAILNNSLSRRAVFWLLGLLFMIHFARFVAYCRQVMRPGLLWFIRDPNDA</sequence>
<keyword evidence="6 14" id="KW-0812">Transmembrane</keyword>
<keyword evidence="12 14" id="KW-0472">Membrane</keyword>
<evidence type="ECO:0000256" key="6">
    <source>
        <dbReference type="ARBA" id="ARBA00022692"/>
    </source>
</evidence>
<feature type="region of interest" description="Disordered" evidence="13">
    <location>
        <begin position="370"/>
        <end position="419"/>
    </location>
</feature>
<dbReference type="AlphaFoldDB" id="A0A9W7XVW8"/>
<keyword evidence="5" id="KW-0808">Transferase</keyword>
<feature type="transmembrane region" description="Helical" evidence="14">
    <location>
        <begin position="911"/>
        <end position="939"/>
    </location>
</feature>
<reference evidence="16" key="1">
    <citation type="submission" date="2022-07" db="EMBL/GenBank/DDBJ databases">
        <title>Phylogenomic reconstructions and comparative analyses of Kickxellomycotina fungi.</title>
        <authorList>
            <person name="Reynolds N.K."/>
            <person name="Stajich J.E."/>
            <person name="Barry K."/>
            <person name="Grigoriev I.V."/>
            <person name="Crous P."/>
            <person name="Smith M.E."/>
        </authorList>
    </citation>
    <scope>NUCLEOTIDE SEQUENCE</scope>
    <source>
        <strain evidence="16">NBRC 32514</strain>
    </source>
</reference>
<dbReference type="PROSITE" id="PS51292">
    <property type="entry name" value="ZF_RING_CH"/>
    <property type="match status" value="1"/>
</dbReference>
<dbReference type="PANTHER" id="PTHR13145">
    <property type="entry name" value="SSM4 PROTEIN"/>
    <property type="match status" value="1"/>
</dbReference>
<dbReference type="SUPFAM" id="SSF57850">
    <property type="entry name" value="RING/U-box"/>
    <property type="match status" value="1"/>
</dbReference>
<dbReference type="InterPro" id="IPR011016">
    <property type="entry name" value="Znf_RING-CH"/>
</dbReference>
<comment type="catalytic activity">
    <reaction evidence="1">
        <text>S-ubiquitinyl-[E2 ubiquitin-conjugating enzyme]-L-cysteine + [acceptor protein]-L-lysine = [E2 ubiquitin-conjugating enzyme]-L-cysteine + N(6)-ubiquitinyl-[acceptor protein]-L-lysine.</text>
        <dbReference type="EC" id="2.3.2.27"/>
    </reaction>
</comment>
<dbReference type="FunFam" id="3.30.40.10:FF:000287">
    <property type="entry name" value="RING finger membrane protein"/>
    <property type="match status" value="1"/>
</dbReference>
<dbReference type="GO" id="GO:0008270">
    <property type="term" value="F:zinc ion binding"/>
    <property type="evidence" value="ECO:0007669"/>
    <property type="project" value="UniProtKB-KW"/>
</dbReference>
<evidence type="ECO:0000313" key="17">
    <source>
        <dbReference type="Proteomes" id="UP001149813"/>
    </source>
</evidence>
<proteinExistence type="predicted"/>
<feature type="transmembrane region" description="Helical" evidence="14">
    <location>
        <begin position="1128"/>
        <end position="1146"/>
    </location>
</feature>
<evidence type="ECO:0000256" key="13">
    <source>
        <dbReference type="SAM" id="MobiDB-lite"/>
    </source>
</evidence>
<evidence type="ECO:0000256" key="12">
    <source>
        <dbReference type="ARBA" id="ARBA00023136"/>
    </source>
</evidence>
<gene>
    <name evidence="16" type="ORF">LPJ53_005778</name>
</gene>
<dbReference type="SMART" id="SM00744">
    <property type="entry name" value="RINGv"/>
    <property type="match status" value="1"/>
</dbReference>
<evidence type="ECO:0000256" key="5">
    <source>
        <dbReference type="ARBA" id="ARBA00022679"/>
    </source>
</evidence>
<dbReference type="Gene3D" id="3.30.40.10">
    <property type="entry name" value="Zinc/RING finger domain, C3HC4 (zinc finger)"/>
    <property type="match status" value="1"/>
</dbReference>
<feature type="transmembrane region" description="Helical" evidence="14">
    <location>
        <begin position="877"/>
        <end position="899"/>
    </location>
</feature>
<keyword evidence="11 14" id="KW-1133">Transmembrane helix</keyword>
<comment type="subcellular location">
    <subcellularLocation>
        <location evidence="2">Membrane</location>
        <topology evidence="2">Multi-pass membrane protein</topology>
    </subcellularLocation>
</comment>
<keyword evidence="17" id="KW-1185">Reference proteome</keyword>
<dbReference type="EMBL" id="JANBOJ010000395">
    <property type="protein sequence ID" value="KAJ1719464.1"/>
    <property type="molecule type" value="Genomic_DNA"/>
</dbReference>
<dbReference type="PANTHER" id="PTHR13145:SF0">
    <property type="entry name" value="E3 UBIQUITIN-PROTEIN LIGASE MARCHF6"/>
    <property type="match status" value="1"/>
</dbReference>
<evidence type="ECO:0000256" key="10">
    <source>
        <dbReference type="ARBA" id="ARBA00022833"/>
    </source>
</evidence>
<dbReference type="Proteomes" id="UP001149813">
    <property type="component" value="Unassembled WGS sequence"/>
</dbReference>
<organism evidence="16 17">
    <name type="scientific">Coemansia erecta</name>
    <dbReference type="NCBI Taxonomy" id="147472"/>
    <lineage>
        <taxon>Eukaryota</taxon>
        <taxon>Fungi</taxon>
        <taxon>Fungi incertae sedis</taxon>
        <taxon>Zoopagomycota</taxon>
        <taxon>Kickxellomycotina</taxon>
        <taxon>Kickxellomycetes</taxon>
        <taxon>Kickxellales</taxon>
        <taxon>Kickxellaceae</taxon>
        <taxon>Coemansia</taxon>
    </lineage>
</organism>
<evidence type="ECO:0000256" key="3">
    <source>
        <dbReference type="ARBA" id="ARBA00004906"/>
    </source>
</evidence>
<protein>
    <recommendedName>
        <fullName evidence="4">RING-type E3 ubiquitin transferase</fullName>
        <ecNumber evidence="4">2.3.2.27</ecNumber>
    </recommendedName>
</protein>
<feature type="region of interest" description="Disordered" evidence="13">
    <location>
        <begin position="811"/>
        <end position="836"/>
    </location>
</feature>
<feature type="domain" description="RING-CH-type" evidence="15">
    <location>
        <begin position="2"/>
        <end position="63"/>
    </location>
</feature>
<comment type="pathway">
    <text evidence="3">Protein modification; protein ubiquitination.</text>
</comment>
<feature type="compositionally biased region" description="Acidic residues" evidence="13">
    <location>
        <begin position="580"/>
        <end position="595"/>
    </location>
</feature>
<evidence type="ECO:0000256" key="4">
    <source>
        <dbReference type="ARBA" id="ARBA00012483"/>
    </source>
</evidence>
<evidence type="ECO:0000256" key="7">
    <source>
        <dbReference type="ARBA" id="ARBA00022723"/>
    </source>
</evidence>
<accession>A0A9W7XVW8</accession>
<comment type="caution">
    <text evidence="16">The sequence shown here is derived from an EMBL/GenBank/DDBJ whole genome shotgun (WGS) entry which is preliminary data.</text>
</comment>
<feature type="transmembrane region" description="Helical" evidence="14">
    <location>
        <begin position="1219"/>
        <end position="1237"/>
    </location>
</feature>
<evidence type="ECO:0000256" key="11">
    <source>
        <dbReference type="ARBA" id="ARBA00022989"/>
    </source>
</evidence>
<feature type="non-terminal residue" evidence="16">
    <location>
        <position position="1"/>
    </location>
</feature>
<dbReference type="GO" id="GO:0005789">
    <property type="term" value="C:endoplasmic reticulum membrane"/>
    <property type="evidence" value="ECO:0007669"/>
    <property type="project" value="TreeGrafter"/>
</dbReference>
<feature type="region of interest" description="Disordered" evidence="13">
    <location>
        <begin position="636"/>
        <end position="657"/>
    </location>
</feature>